<dbReference type="EMBL" id="QKYT01000256">
    <property type="protein sequence ID" value="RIA88598.1"/>
    <property type="molecule type" value="Genomic_DNA"/>
</dbReference>
<keyword evidence="2" id="KW-0472">Membrane</keyword>
<feature type="region of interest" description="Disordered" evidence="1">
    <location>
        <begin position="70"/>
        <end position="92"/>
    </location>
</feature>
<dbReference type="AlphaFoldDB" id="A0A397SRH2"/>
<reference evidence="3 4" key="1">
    <citation type="submission" date="2018-06" db="EMBL/GenBank/DDBJ databases">
        <title>Comparative genomics reveals the genomic features of Rhizophagus irregularis, R. cerebriforme, R. diaphanum and Gigaspora rosea, and their symbiotic lifestyle signature.</title>
        <authorList>
            <person name="Morin E."/>
            <person name="San Clemente H."/>
            <person name="Chen E.C.H."/>
            <person name="De La Providencia I."/>
            <person name="Hainaut M."/>
            <person name="Kuo A."/>
            <person name="Kohler A."/>
            <person name="Murat C."/>
            <person name="Tang N."/>
            <person name="Roy S."/>
            <person name="Loubradou J."/>
            <person name="Henrissat B."/>
            <person name="Grigoriev I.V."/>
            <person name="Corradi N."/>
            <person name="Roux C."/>
            <person name="Martin F.M."/>
        </authorList>
    </citation>
    <scope>NUCLEOTIDE SEQUENCE [LARGE SCALE GENOMIC DNA]</scope>
    <source>
        <strain evidence="3 4">DAOM 227022</strain>
    </source>
</reference>
<proteinExistence type="predicted"/>
<dbReference type="OrthoDB" id="2382048at2759"/>
<evidence type="ECO:0000256" key="2">
    <source>
        <dbReference type="SAM" id="Phobius"/>
    </source>
</evidence>
<keyword evidence="2" id="KW-1133">Transmembrane helix</keyword>
<comment type="caution">
    <text evidence="3">The sequence shown here is derived from an EMBL/GenBank/DDBJ whole genome shotgun (WGS) entry which is preliminary data.</text>
</comment>
<evidence type="ECO:0000313" key="4">
    <source>
        <dbReference type="Proteomes" id="UP000265703"/>
    </source>
</evidence>
<keyword evidence="4" id="KW-1185">Reference proteome</keyword>
<organism evidence="3 4">
    <name type="scientific">Glomus cerebriforme</name>
    <dbReference type="NCBI Taxonomy" id="658196"/>
    <lineage>
        <taxon>Eukaryota</taxon>
        <taxon>Fungi</taxon>
        <taxon>Fungi incertae sedis</taxon>
        <taxon>Mucoromycota</taxon>
        <taxon>Glomeromycotina</taxon>
        <taxon>Glomeromycetes</taxon>
        <taxon>Glomerales</taxon>
        <taxon>Glomeraceae</taxon>
        <taxon>Glomus</taxon>
    </lineage>
</organism>
<evidence type="ECO:0000313" key="3">
    <source>
        <dbReference type="EMBL" id="RIA88598.1"/>
    </source>
</evidence>
<feature type="transmembrane region" description="Helical" evidence="2">
    <location>
        <begin position="28"/>
        <end position="52"/>
    </location>
</feature>
<gene>
    <name evidence="3" type="ORF">C1645_774615</name>
</gene>
<feature type="compositionally biased region" description="Basic and acidic residues" evidence="1">
    <location>
        <begin position="76"/>
        <end position="91"/>
    </location>
</feature>
<sequence length="202" mass="23808">MWIISTIVKFFKLSYNIFTHLIITINRYVAFLMHLIMMFFVWNSLLIVIGIVQTIQLSVGFGRDVSNLTTTSSKNSEPDKNSLKEEKEEKPPTYWQKRRKTFQEFVDNLYINYMERLIEIQQGQAKYWQFDNSYIYPQSRYYYYDNVCYDNIEDIEGQETVQDNVEDDHGETSSDASGGSGDNNHFFIPPIKITEDTSNTTF</sequence>
<protein>
    <submittedName>
        <fullName evidence="3">Uncharacterized protein</fullName>
    </submittedName>
</protein>
<name>A0A397SRH2_9GLOM</name>
<keyword evidence="2" id="KW-0812">Transmembrane</keyword>
<feature type="region of interest" description="Disordered" evidence="1">
    <location>
        <begin position="165"/>
        <end position="202"/>
    </location>
</feature>
<dbReference type="Proteomes" id="UP000265703">
    <property type="component" value="Unassembled WGS sequence"/>
</dbReference>
<evidence type="ECO:0000256" key="1">
    <source>
        <dbReference type="SAM" id="MobiDB-lite"/>
    </source>
</evidence>
<accession>A0A397SRH2</accession>